<gene>
    <name evidence="8" type="ORF">FBEOM_14712</name>
</gene>
<evidence type="ECO:0000259" key="7">
    <source>
        <dbReference type="Pfam" id="PF20684"/>
    </source>
</evidence>
<feature type="transmembrane region" description="Helical" evidence="6">
    <location>
        <begin position="12"/>
        <end position="33"/>
    </location>
</feature>
<keyword evidence="9" id="KW-1185">Reference proteome</keyword>
<evidence type="ECO:0000256" key="1">
    <source>
        <dbReference type="ARBA" id="ARBA00004141"/>
    </source>
</evidence>
<name>A0A9P5DRB1_9HYPO</name>
<feature type="domain" description="Rhodopsin" evidence="7">
    <location>
        <begin position="29"/>
        <end position="234"/>
    </location>
</feature>
<evidence type="ECO:0000256" key="5">
    <source>
        <dbReference type="ARBA" id="ARBA00038359"/>
    </source>
</evidence>
<dbReference type="AlphaFoldDB" id="A0A9P5DRB1"/>
<comment type="similarity">
    <text evidence="5">Belongs to the SAT4 family.</text>
</comment>
<dbReference type="PANTHER" id="PTHR33048:SF47">
    <property type="entry name" value="INTEGRAL MEMBRANE PROTEIN-RELATED"/>
    <property type="match status" value="1"/>
</dbReference>
<feature type="transmembrane region" description="Helical" evidence="6">
    <location>
        <begin position="165"/>
        <end position="185"/>
    </location>
</feature>
<keyword evidence="4 6" id="KW-0472">Membrane</keyword>
<dbReference type="OrthoDB" id="3648173at2759"/>
<keyword evidence="3 6" id="KW-1133">Transmembrane helix</keyword>
<dbReference type="InterPro" id="IPR049326">
    <property type="entry name" value="Rhodopsin_dom_fungi"/>
</dbReference>
<sequence length="239" mass="26966">MGFLHNPHGDEAVRISIGFTIAGNLVVLLRLYCRIFLVHLMGTEDWCITAGMLCSTAFTILVKFQADAGLGVHEWELTQEEILKPLKAFYASLIFYNMTFAFVKASFLFQYKRLFVEERTRRAIYIVGAIVLLFSIETVVVSVFMCVPIRKFWVPSLPGFCVDKRALWFTNSSLHIITDIAIIIIPMPELSRLNLPRGQKIALLLVFACGFFACATSIIRLHTLIQVSSGKDLTRPSPN</sequence>
<keyword evidence="2 6" id="KW-0812">Transmembrane</keyword>
<dbReference type="InterPro" id="IPR052337">
    <property type="entry name" value="SAT4-like"/>
</dbReference>
<comment type="subcellular location">
    <subcellularLocation>
        <location evidence="1">Membrane</location>
        <topology evidence="1">Multi-pass membrane protein</topology>
    </subcellularLocation>
</comment>
<dbReference type="PANTHER" id="PTHR33048">
    <property type="entry name" value="PTH11-LIKE INTEGRAL MEMBRANE PROTEIN (AFU_ORTHOLOGUE AFUA_5G11245)"/>
    <property type="match status" value="1"/>
</dbReference>
<reference evidence="8" key="1">
    <citation type="journal article" date="2017" name="Mycologia">
        <title>Fusarium algeriense, sp. nov., a novel toxigenic crown rot pathogen of durum wheat from Algeria is nested in the Fusarium burgessii species complex.</title>
        <authorList>
            <person name="Laraba I."/>
            <person name="Keddad A."/>
            <person name="Boureghda H."/>
            <person name="Abdallah N."/>
            <person name="Vaughan M.M."/>
            <person name="Proctor R.H."/>
            <person name="Busman M."/>
            <person name="O'Donnell K."/>
        </authorList>
    </citation>
    <scope>NUCLEOTIDE SEQUENCE</scope>
    <source>
        <strain evidence="8">NRRL 25174</strain>
    </source>
</reference>
<comment type="caution">
    <text evidence="8">The sequence shown here is derived from an EMBL/GenBank/DDBJ whole genome shotgun (WGS) entry which is preliminary data.</text>
</comment>
<dbReference type="Proteomes" id="UP000730481">
    <property type="component" value="Unassembled WGS sequence"/>
</dbReference>
<dbReference type="GO" id="GO:0016020">
    <property type="term" value="C:membrane"/>
    <property type="evidence" value="ECO:0007669"/>
    <property type="project" value="UniProtKB-SubCell"/>
</dbReference>
<evidence type="ECO:0000313" key="9">
    <source>
        <dbReference type="Proteomes" id="UP000730481"/>
    </source>
</evidence>
<evidence type="ECO:0000313" key="8">
    <source>
        <dbReference type="EMBL" id="KAF4331543.1"/>
    </source>
</evidence>
<feature type="transmembrane region" description="Helical" evidence="6">
    <location>
        <begin position="45"/>
        <end position="66"/>
    </location>
</feature>
<proteinExistence type="inferred from homology"/>
<dbReference type="EMBL" id="PVQB02001704">
    <property type="protein sequence ID" value="KAF4331543.1"/>
    <property type="molecule type" value="Genomic_DNA"/>
</dbReference>
<accession>A0A9P5DRB1</accession>
<feature type="transmembrane region" description="Helical" evidence="6">
    <location>
        <begin position="123"/>
        <end position="145"/>
    </location>
</feature>
<reference evidence="8" key="2">
    <citation type="submission" date="2020-02" db="EMBL/GenBank/DDBJ databases">
        <title>Identification and distribution of gene clusters putatively required for synthesis of sphingolipid metabolism inhibitors in phylogenetically diverse species of the filamentous fungus Fusarium.</title>
        <authorList>
            <person name="Kim H.-S."/>
            <person name="Busman M."/>
            <person name="Brown D.W."/>
            <person name="Divon H."/>
            <person name="Uhlig S."/>
            <person name="Proctor R.H."/>
        </authorList>
    </citation>
    <scope>NUCLEOTIDE SEQUENCE</scope>
    <source>
        <strain evidence="8">NRRL 25174</strain>
    </source>
</reference>
<evidence type="ECO:0000256" key="6">
    <source>
        <dbReference type="SAM" id="Phobius"/>
    </source>
</evidence>
<organism evidence="8 9">
    <name type="scientific">Fusarium beomiforme</name>
    <dbReference type="NCBI Taxonomy" id="44412"/>
    <lineage>
        <taxon>Eukaryota</taxon>
        <taxon>Fungi</taxon>
        <taxon>Dikarya</taxon>
        <taxon>Ascomycota</taxon>
        <taxon>Pezizomycotina</taxon>
        <taxon>Sordariomycetes</taxon>
        <taxon>Hypocreomycetidae</taxon>
        <taxon>Hypocreales</taxon>
        <taxon>Nectriaceae</taxon>
        <taxon>Fusarium</taxon>
        <taxon>Fusarium burgessii species complex</taxon>
    </lineage>
</organism>
<dbReference type="Pfam" id="PF20684">
    <property type="entry name" value="Fung_rhodopsin"/>
    <property type="match status" value="1"/>
</dbReference>
<evidence type="ECO:0000256" key="2">
    <source>
        <dbReference type="ARBA" id="ARBA00022692"/>
    </source>
</evidence>
<evidence type="ECO:0000256" key="4">
    <source>
        <dbReference type="ARBA" id="ARBA00023136"/>
    </source>
</evidence>
<protein>
    <submittedName>
        <fullName evidence="8">Integral membrane protein</fullName>
    </submittedName>
</protein>
<feature type="transmembrane region" description="Helical" evidence="6">
    <location>
        <begin position="201"/>
        <end position="221"/>
    </location>
</feature>
<feature type="transmembrane region" description="Helical" evidence="6">
    <location>
        <begin position="86"/>
        <end position="111"/>
    </location>
</feature>
<evidence type="ECO:0000256" key="3">
    <source>
        <dbReference type="ARBA" id="ARBA00022989"/>
    </source>
</evidence>